<proteinExistence type="predicted"/>
<gene>
    <name evidence="1" type="ORF">TorRG33x02_288510</name>
</gene>
<name>A0A2P5CED1_TREOI</name>
<accession>A0A2P5CED1</accession>
<sequence length="86" mass="9539">MELRSCSFLATRRLSVRVGSKEEGDVDVSTCPHVMRRTRGGTGMDKICYRVWSPGKVGVFLSRLGGHVALAELLIWVPFGPNFESQ</sequence>
<evidence type="ECO:0000313" key="1">
    <source>
        <dbReference type="EMBL" id="PON59367.1"/>
    </source>
</evidence>
<dbReference type="InParanoid" id="A0A2P5CED1"/>
<keyword evidence="2" id="KW-1185">Reference proteome</keyword>
<organism evidence="1 2">
    <name type="scientific">Trema orientale</name>
    <name type="common">Charcoal tree</name>
    <name type="synonym">Celtis orientalis</name>
    <dbReference type="NCBI Taxonomy" id="63057"/>
    <lineage>
        <taxon>Eukaryota</taxon>
        <taxon>Viridiplantae</taxon>
        <taxon>Streptophyta</taxon>
        <taxon>Embryophyta</taxon>
        <taxon>Tracheophyta</taxon>
        <taxon>Spermatophyta</taxon>
        <taxon>Magnoliopsida</taxon>
        <taxon>eudicotyledons</taxon>
        <taxon>Gunneridae</taxon>
        <taxon>Pentapetalae</taxon>
        <taxon>rosids</taxon>
        <taxon>fabids</taxon>
        <taxon>Rosales</taxon>
        <taxon>Cannabaceae</taxon>
        <taxon>Trema</taxon>
    </lineage>
</organism>
<dbReference type="OrthoDB" id="10344364at2759"/>
<comment type="caution">
    <text evidence="1">The sequence shown here is derived from an EMBL/GenBank/DDBJ whole genome shotgun (WGS) entry which is preliminary data.</text>
</comment>
<dbReference type="EMBL" id="JXTC01000376">
    <property type="protein sequence ID" value="PON59367.1"/>
    <property type="molecule type" value="Genomic_DNA"/>
</dbReference>
<protein>
    <submittedName>
        <fullName evidence="1">Uncharacterized protein</fullName>
    </submittedName>
</protein>
<dbReference type="Proteomes" id="UP000237000">
    <property type="component" value="Unassembled WGS sequence"/>
</dbReference>
<evidence type="ECO:0000313" key="2">
    <source>
        <dbReference type="Proteomes" id="UP000237000"/>
    </source>
</evidence>
<dbReference type="AlphaFoldDB" id="A0A2P5CED1"/>
<reference evidence="2" key="1">
    <citation type="submission" date="2016-06" db="EMBL/GenBank/DDBJ databases">
        <title>Parallel loss of symbiosis genes in relatives of nitrogen-fixing non-legume Parasponia.</title>
        <authorList>
            <person name="Van Velzen R."/>
            <person name="Holmer R."/>
            <person name="Bu F."/>
            <person name="Rutten L."/>
            <person name="Van Zeijl A."/>
            <person name="Liu W."/>
            <person name="Santuari L."/>
            <person name="Cao Q."/>
            <person name="Sharma T."/>
            <person name="Shen D."/>
            <person name="Roswanjaya Y."/>
            <person name="Wardhani T."/>
            <person name="Kalhor M.S."/>
            <person name="Jansen J."/>
            <person name="Van den Hoogen J."/>
            <person name="Gungor B."/>
            <person name="Hartog M."/>
            <person name="Hontelez J."/>
            <person name="Verver J."/>
            <person name="Yang W.-C."/>
            <person name="Schijlen E."/>
            <person name="Repin R."/>
            <person name="Schilthuizen M."/>
            <person name="Schranz E."/>
            <person name="Heidstra R."/>
            <person name="Miyata K."/>
            <person name="Fedorova E."/>
            <person name="Kohlen W."/>
            <person name="Bisseling T."/>
            <person name="Smit S."/>
            <person name="Geurts R."/>
        </authorList>
    </citation>
    <scope>NUCLEOTIDE SEQUENCE [LARGE SCALE GENOMIC DNA]</scope>
    <source>
        <strain evidence="2">cv. RG33-2</strain>
    </source>
</reference>